<keyword evidence="4" id="KW-0731">Sigma factor</keyword>
<name>A0A370B7Y8_9ACTN</name>
<evidence type="ECO:0000256" key="1">
    <source>
        <dbReference type="ARBA" id="ARBA00010641"/>
    </source>
</evidence>
<dbReference type="OrthoDB" id="7376212at2"/>
<proteinExistence type="inferred from homology"/>
<evidence type="ECO:0000259" key="8">
    <source>
        <dbReference type="Pfam" id="PF08281"/>
    </source>
</evidence>
<evidence type="ECO:0000256" key="3">
    <source>
        <dbReference type="ARBA" id="ARBA00023015"/>
    </source>
</evidence>
<reference evidence="10 11" key="1">
    <citation type="submission" date="2018-07" db="EMBL/GenBank/DDBJ databases">
        <title>Streptomyces species from bats.</title>
        <authorList>
            <person name="Dunlap C."/>
        </authorList>
    </citation>
    <scope>NUCLEOTIDE SEQUENCE [LARGE SCALE GENOMIC DNA]</scope>
    <source>
        <strain evidence="10 11">AC230</strain>
    </source>
</reference>
<evidence type="ECO:0000313" key="10">
    <source>
        <dbReference type="EMBL" id="RDG35943.1"/>
    </source>
</evidence>
<dbReference type="InterPro" id="IPR007627">
    <property type="entry name" value="RNA_pol_sigma70_r2"/>
</dbReference>
<sequence length="345" mass="37612">MSDTAAAAAAAAGTGTAGTETGAGRGELDARLEKHRTELTGYCYRMLGSPFEAEDAVQDTMVRAWKSFDKFEGRSSLRSWLYRIATNVCLDMLNAGNRRARPMDLSGPTPVAQAQLTALPENTWLEPVPDGRVLPSVTDPAEAAVSRETIRLAFVAALQHLPPKQRAVLILREVLSWKASEVAELLETTVASVNSALQRARATIAESEPTVTETADPLDEEHQRLLERYVAAFEGYDMKALTALLHDDAKFTMPPFDLWLQGHDDITGFMLTIGAGCRGSRLVPTVANGTPAFAHYKPSESGDGFTPWALQIIEIENGKISAMNCFLDTDRWFPLFDLPTTLADA</sequence>
<dbReference type="InterPro" id="IPR052704">
    <property type="entry name" value="ECF_Sigma-70_Domain"/>
</dbReference>
<dbReference type="InterPro" id="IPR014284">
    <property type="entry name" value="RNA_pol_sigma-70_dom"/>
</dbReference>
<dbReference type="Gene3D" id="3.10.450.50">
    <property type="match status" value="1"/>
</dbReference>
<dbReference type="PANTHER" id="PTHR30173:SF36">
    <property type="entry name" value="ECF RNA POLYMERASE SIGMA FACTOR SIGJ"/>
    <property type="match status" value="1"/>
</dbReference>
<dbReference type="NCBIfam" id="NF006089">
    <property type="entry name" value="PRK08241.1"/>
    <property type="match status" value="1"/>
</dbReference>
<comment type="subunit">
    <text evidence="2">Interacts transiently with the RNA polymerase catalytic core formed by RpoA, RpoB, RpoC and RpoZ (2 alpha, 1 beta, 1 beta' and 1 omega subunit) to form the RNA polymerase holoenzyme that can initiate transcription.</text>
</comment>
<dbReference type="InterPro" id="IPR013249">
    <property type="entry name" value="RNA_pol_sigma70_r4_t2"/>
</dbReference>
<dbReference type="EMBL" id="QQNA01000187">
    <property type="protein sequence ID" value="RDG35943.1"/>
    <property type="molecule type" value="Genomic_DNA"/>
</dbReference>
<dbReference type="SUPFAM" id="SSF88946">
    <property type="entry name" value="Sigma2 domain of RNA polymerase sigma factors"/>
    <property type="match status" value="1"/>
</dbReference>
<dbReference type="RefSeq" id="WP_114625673.1">
    <property type="nucleotide sequence ID" value="NZ_QQNA01000187.1"/>
</dbReference>
<evidence type="ECO:0000313" key="11">
    <source>
        <dbReference type="Proteomes" id="UP000253741"/>
    </source>
</evidence>
<dbReference type="Pfam" id="PF08281">
    <property type="entry name" value="Sigma70_r4_2"/>
    <property type="match status" value="1"/>
</dbReference>
<dbReference type="EC" id="2.7.7.6" evidence="10"/>
<dbReference type="InterPro" id="IPR014305">
    <property type="entry name" value="RNA_pol_sigma-G_actinobac"/>
</dbReference>
<dbReference type="CDD" id="cd06171">
    <property type="entry name" value="Sigma70_r4"/>
    <property type="match status" value="1"/>
</dbReference>
<dbReference type="Gene3D" id="1.10.10.10">
    <property type="entry name" value="Winged helix-like DNA-binding domain superfamily/Winged helix DNA-binding domain"/>
    <property type="match status" value="1"/>
</dbReference>
<accession>A0A370B7Y8</accession>
<dbReference type="SUPFAM" id="SSF54427">
    <property type="entry name" value="NTF2-like"/>
    <property type="match status" value="1"/>
</dbReference>
<dbReference type="Pfam" id="PF12680">
    <property type="entry name" value="SnoaL_2"/>
    <property type="match status" value="1"/>
</dbReference>
<comment type="caution">
    <text evidence="10">The sequence shown here is derived from an EMBL/GenBank/DDBJ whole genome shotgun (WGS) entry which is preliminary data.</text>
</comment>
<comment type="similarity">
    <text evidence="1">Belongs to the sigma-70 factor family. ECF subfamily.</text>
</comment>
<dbReference type="GO" id="GO:0016987">
    <property type="term" value="F:sigma factor activity"/>
    <property type="evidence" value="ECO:0007669"/>
    <property type="project" value="UniProtKB-KW"/>
</dbReference>
<dbReference type="Pfam" id="PF04542">
    <property type="entry name" value="Sigma70_r2"/>
    <property type="match status" value="1"/>
</dbReference>
<evidence type="ECO:0000259" key="7">
    <source>
        <dbReference type="Pfam" id="PF04542"/>
    </source>
</evidence>
<dbReference type="Proteomes" id="UP000253741">
    <property type="component" value="Unassembled WGS sequence"/>
</dbReference>
<feature type="domain" description="SnoaL-like" evidence="9">
    <location>
        <begin position="227"/>
        <end position="322"/>
    </location>
</feature>
<gene>
    <name evidence="10" type="ORF">DVH02_22725</name>
</gene>
<dbReference type="NCBIfam" id="TIGR02937">
    <property type="entry name" value="sigma70-ECF"/>
    <property type="match status" value="1"/>
</dbReference>
<feature type="domain" description="RNA polymerase sigma-70 region 2" evidence="7">
    <location>
        <begin position="33"/>
        <end position="98"/>
    </location>
</feature>
<keyword evidence="3" id="KW-0805">Transcription regulation</keyword>
<dbReference type="InterPro" id="IPR013325">
    <property type="entry name" value="RNA_pol_sigma_r2"/>
</dbReference>
<evidence type="ECO:0000259" key="9">
    <source>
        <dbReference type="Pfam" id="PF12680"/>
    </source>
</evidence>
<keyword evidence="5" id="KW-0804">Transcription</keyword>
<dbReference type="SUPFAM" id="SSF88659">
    <property type="entry name" value="Sigma3 and sigma4 domains of RNA polymerase sigma factors"/>
    <property type="match status" value="1"/>
</dbReference>
<keyword evidence="11" id="KW-1185">Reference proteome</keyword>
<protein>
    <submittedName>
        <fullName evidence="10">RNA polymerase subunit sigma-70</fullName>
        <ecNumber evidence="10">2.7.7.6</ecNumber>
    </submittedName>
</protein>
<feature type="region of interest" description="Disordered" evidence="6">
    <location>
        <begin position="9"/>
        <end position="30"/>
    </location>
</feature>
<evidence type="ECO:0000256" key="2">
    <source>
        <dbReference type="ARBA" id="ARBA00011344"/>
    </source>
</evidence>
<keyword evidence="10" id="KW-0548">Nucleotidyltransferase</keyword>
<dbReference type="NCBIfam" id="TIGR02960">
    <property type="entry name" value="SigX5"/>
    <property type="match status" value="1"/>
</dbReference>
<organism evidence="10 11">
    <name type="scientific">Streptomyces corynorhini</name>
    <dbReference type="NCBI Taxonomy" id="2282652"/>
    <lineage>
        <taxon>Bacteria</taxon>
        <taxon>Bacillati</taxon>
        <taxon>Actinomycetota</taxon>
        <taxon>Actinomycetes</taxon>
        <taxon>Kitasatosporales</taxon>
        <taxon>Streptomycetaceae</taxon>
        <taxon>Streptomyces</taxon>
    </lineage>
</organism>
<feature type="compositionally biased region" description="Low complexity" evidence="6">
    <location>
        <begin position="9"/>
        <end position="22"/>
    </location>
</feature>
<evidence type="ECO:0000256" key="5">
    <source>
        <dbReference type="ARBA" id="ARBA00023163"/>
    </source>
</evidence>
<dbReference type="GO" id="GO:0006352">
    <property type="term" value="P:DNA-templated transcription initiation"/>
    <property type="evidence" value="ECO:0007669"/>
    <property type="project" value="InterPro"/>
</dbReference>
<keyword evidence="10" id="KW-0808">Transferase</keyword>
<dbReference type="GO" id="GO:0003677">
    <property type="term" value="F:DNA binding"/>
    <property type="evidence" value="ECO:0007669"/>
    <property type="project" value="InterPro"/>
</dbReference>
<dbReference type="InterPro" id="IPR037401">
    <property type="entry name" value="SnoaL-like"/>
</dbReference>
<dbReference type="InterPro" id="IPR036388">
    <property type="entry name" value="WH-like_DNA-bd_sf"/>
</dbReference>
<evidence type="ECO:0000256" key="6">
    <source>
        <dbReference type="SAM" id="MobiDB-lite"/>
    </source>
</evidence>
<dbReference type="AlphaFoldDB" id="A0A370B7Y8"/>
<dbReference type="InterPro" id="IPR032710">
    <property type="entry name" value="NTF2-like_dom_sf"/>
</dbReference>
<feature type="domain" description="RNA polymerase sigma factor 70 region 4 type 2" evidence="8">
    <location>
        <begin position="152"/>
        <end position="203"/>
    </location>
</feature>
<dbReference type="PANTHER" id="PTHR30173">
    <property type="entry name" value="SIGMA 19 FACTOR"/>
    <property type="match status" value="1"/>
</dbReference>
<dbReference type="Gene3D" id="1.10.1740.10">
    <property type="match status" value="1"/>
</dbReference>
<dbReference type="InterPro" id="IPR013324">
    <property type="entry name" value="RNA_pol_sigma_r3/r4-like"/>
</dbReference>
<evidence type="ECO:0000256" key="4">
    <source>
        <dbReference type="ARBA" id="ARBA00023082"/>
    </source>
</evidence>
<dbReference type="GO" id="GO:0003899">
    <property type="term" value="F:DNA-directed RNA polymerase activity"/>
    <property type="evidence" value="ECO:0007669"/>
    <property type="project" value="UniProtKB-EC"/>
</dbReference>